<feature type="modified residue" description="4-aspartylphosphate" evidence="3">
    <location>
        <position position="206"/>
    </location>
</feature>
<keyword evidence="2" id="KW-0902">Two-component regulatory system</keyword>
<feature type="modified residue" description="4-aspartylphosphate" evidence="3">
    <location>
        <position position="85"/>
    </location>
</feature>
<dbReference type="SUPFAM" id="SSF52172">
    <property type="entry name" value="CheY-like"/>
    <property type="match status" value="2"/>
</dbReference>
<dbReference type="EMBL" id="QGTR01000004">
    <property type="protein sequence ID" value="PWV99019.1"/>
    <property type="molecule type" value="Genomic_DNA"/>
</dbReference>
<organism evidence="5 6">
    <name type="scientific">Hoeflea marina</name>
    <dbReference type="NCBI Taxonomy" id="274592"/>
    <lineage>
        <taxon>Bacteria</taxon>
        <taxon>Pseudomonadati</taxon>
        <taxon>Pseudomonadota</taxon>
        <taxon>Alphaproteobacteria</taxon>
        <taxon>Hyphomicrobiales</taxon>
        <taxon>Rhizobiaceae</taxon>
        <taxon>Hoeflea</taxon>
    </lineage>
</organism>
<dbReference type="SMART" id="SM00448">
    <property type="entry name" value="REC"/>
    <property type="match status" value="2"/>
</dbReference>
<evidence type="ECO:0000256" key="3">
    <source>
        <dbReference type="PROSITE-ProRule" id="PRU00169"/>
    </source>
</evidence>
<evidence type="ECO:0000313" key="6">
    <source>
        <dbReference type="Proteomes" id="UP000246352"/>
    </source>
</evidence>
<protein>
    <submittedName>
        <fullName evidence="5">Response regulator receiver domain-containing protein</fullName>
    </submittedName>
</protein>
<dbReference type="Pfam" id="PF00072">
    <property type="entry name" value="Response_reg"/>
    <property type="match status" value="1"/>
</dbReference>
<dbReference type="PANTHER" id="PTHR44591:SF14">
    <property type="entry name" value="PROTEIN PILG"/>
    <property type="match status" value="1"/>
</dbReference>
<feature type="domain" description="Response regulatory" evidence="4">
    <location>
        <begin position="33"/>
        <end position="148"/>
    </location>
</feature>
<keyword evidence="1 3" id="KW-0597">Phosphoprotein</keyword>
<dbReference type="PANTHER" id="PTHR44591">
    <property type="entry name" value="STRESS RESPONSE REGULATOR PROTEIN 1"/>
    <property type="match status" value="1"/>
</dbReference>
<evidence type="ECO:0000256" key="1">
    <source>
        <dbReference type="ARBA" id="ARBA00022553"/>
    </source>
</evidence>
<dbReference type="AlphaFoldDB" id="A0A317PKB1"/>
<dbReference type="Gene3D" id="3.40.50.2300">
    <property type="match status" value="2"/>
</dbReference>
<evidence type="ECO:0000313" key="5">
    <source>
        <dbReference type="EMBL" id="PWV99019.1"/>
    </source>
</evidence>
<comment type="caution">
    <text evidence="5">The sequence shown here is derived from an EMBL/GenBank/DDBJ whole genome shotgun (WGS) entry which is preliminary data.</text>
</comment>
<dbReference type="InterPro" id="IPR011006">
    <property type="entry name" value="CheY-like_superfamily"/>
</dbReference>
<dbReference type="OrthoDB" id="9812260at2"/>
<dbReference type="InterPro" id="IPR001789">
    <property type="entry name" value="Sig_transdc_resp-reg_receiver"/>
</dbReference>
<sequence length="296" mass="32545">MPLALKQKMDNAAGADAPGDNAAGAAVAAERLRVLIVEDSRMFTSALKYRFEMDLGVDVVTCASLADMKKAAADADHGFYLAVTDLNLPDSPHCEALDYALQIDLPTIVFTGKFDFHTRESILKKNVLDYVIKDNDRAFDEIAAAVSRIISNRAFRILVVDDSKTQRSILSSMLRAQKFQIIEAASGEEALDAVRSDPEIRLVLTDYHMGDMDGYQLTRKLRRLYSDDALRIIGISNSTDPALSASFLKAGASDFLYRPFVQEEFQCRIAQNIGIMVKMEALRKAVAALTPAVLSA</sequence>
<dbReference type="GO" id="GO:0000160">
    <property type="term" value="P:phosphorelay signal transduction system"/>
    <property type="evidence" value="ECO:0007669"/>
    <property type="project" value="UniProtKB-KW"/>
</dbReference>
<reference evidence="5 6" key="1">
    <citation type="submission" date="2018-05" db="EMBL/GenBank/DDBJ databases">
        <title>Genomic Encyclopedia of Type Strains, Phase IV (KMG-IV): sequencing the most valuable type-strain genomes for metagenomic binning, comparative biology and taxonomic classification.</title>
        <authorList>
            <person name="Goeker M."/>
        </authorList>
    </citation>
    <scope>NUCLEOTIDE SEQUENCE [LARGE SCALE GENOMIC DNA]</scope>
    <source>
        <strain evidence="5 6">DSM 16791</strain>
    </source>
</reference>
<dbReference type="Proteomes" id="UP000246352">
    <property type="component" value="Unassembled WGS sequence"/>
</dbReference>
<dbReference type="InterPro" id="IPR050595">
    <property type="entry name" value="Bact_response_regulator"/>
</dbReference>
<accession>A0A317PKB1</accession>
<name>A0A317PKB1_9HYPH</name>
<keyword evidence="6" id="KW-1185">Reference proteome</keyword>
<proteinExistence type="predicted"/>
<gene>
    <name evidence="5" type="ORF">DFR52_104310</name>
</gene>
<evidence type="ECO:0000259" key="4">
    <source>
        <dbReference type="PROSITE" id="PS50110"/>
    </source>
</evidence>
<dbReference type="RefSeq" id="WP_158284987.1">
    <property type="nucleotide sequence ID" value="NZ_QGTR01000004.1"/>
</dbReference>
<evidence type="ECO:0000256" key="2">
    <source>
        <dbReference type="ARBA" id="ARBA00023012"/>
    </source>
</evidence>
<feature type="domain" description="Response regulatory" evidence="4">
    <location>
        <begin position="156"/>
        <end position="273"/>
    </location>
</feature>
<dbReference type="PROSITE" id="PS50110">
    <property type="entry name" value="RESPONSE_REGULATORY"/>
    <property type="match status" value="2"/>
</dbReference>